<reference evidence="1" key="1">
    <citation type="submission" date="2018-12" db="EMBL/GenBank/DDBJ databases">
        <authorList>
            <consortium name="Pathogen Informatics"/>
        </authorList>
    </citation>
    <scope>NUCLEOTIDE SEQUENCE [LARGE SCALE GENOMIC DNA]</scope>
    <source>
        <strain evidence="1">NCTC10643</strain>
    </source>
</reference>
<dbReference type="EMBL" id="LR134495">
    <property type="protein sequence ID" value="VEI77141.1"/>
    <property type="molecule type" value="Genomic_DNA"/>
</dbReference>
<dbReference type="RefSeq" id="WP_126301933.1">
    <property type="nucleotide sequence ID" value="NZ_LR134495.1"/>
</dbReference>
<sequence length="467" mass="51553">MKLTKIAISLVAIVGAVAVGGSWYTGKQVEEKYQQLIIQTNNQLKHINSQYGSKIEIKDVQIERHFFSSDAKYRIEIDMFDGEKFDVIGNDTIYHGPLPLNRLAKFNFAPVMMSLENRIQAPEQFKKVVGEQLGSGTTNISYSGDAEGEFALSPVKFSKDKTSIESTPVKIEYSYDKNGENAVAKVQWDKLDVKAEDGNFQIQGISYDIHTGDNQGYANLVLGKGSGKIKTIALQTQNGEENSLITDIVIKGENELKGDRFVSTGTLDAASVNIEGVEFGKFNLDMALDFDAKLYDQLSIALSDPKFFENEQTGELALALLAKSVKFHINNVSLENSKGKFDLALLLNVAQFDAKAISDLNSVLKAVATSKFTSSVNRDYAEDIVRQISMVREKLSEEEAKTIAKQQVDAVFANAQENSLRVVDNNKVMVELTVDNGKVHLNGLELSEDELQMALFMIMMGVSSLGH</sequence>
<dbReference type="Proteomes" id="UP000271188">
    <property type="component" value="Chromosome"/>
</dbReference>
<dbReference type="AlphaFoldDB" id="A0A3S4XEM8"/>
<evidence type="ECO:0000313" key="2">
    <source>
        <dbReference type="Proteomes" id="UP000271188"/>
    </source>
</evidence>
<dbReference type="InterPro" id="IPR010352">
    <property type="entry name" value="DUF945"/>
</dbReference>
<gene>
    <name evidence="1" type="primary">ydgA</name>
    <name evidence="1" type="ORF">NCTC10643_01233</name>
</gene>
<protein>
    <submittedName>
        <fullName evidence="1">Bacterial protein of uncharacterized function (DUF945)</fullName>
    </submittedName>
</protein>
<dbReference type="Pfam" id="PF06097">
    <property type="entry name" value="DUF945"/>
    <property type="match status" value="1"/>
</dbReference>
<accession>A0A3S4XEM8</accession>
<evidence type="ECO:0000313" key="1">
    <source>
        <dbReference type="EMBL" id="VEI77141.1"/>
    </source>
</evidence>
<proteinExistence type="predicted"/>
<organism evidence="1 2">
    <name type="scientific">Mannheimia haemolytica</name>
    <name type="common">Pasteurella haemolytica</name>
    <dbReference type="NCBI Taxonomy" id="75985"/>
    <lineage>
        <taxon>Bacteria</taxon>
        <taxon>Pseudomonadati</taxon>
        <taxon>Pseudomonadota</taxon>
        <taxon>Gammaproteobacteria</taxon>
        <taxon>Pasteurellales</taxon>
        <taxon>Pasteurellaceae</taxon>
        <taxon>Mannheimia</taxon>
    </lineage>
</organism>
<name>A0A3S4XEM8_MANHA</name>